<dbReference type="GO" id="GO:0005946">
    <property type="term" value="C:alpha,alpha-trehalose-phosphate synthase complex (UDP-forming)"/>
    <property type="evidence" value="ECO:0007669"/>
    <property type="project" value="TreeGrafter"/>
</dbReference>
<evidence type="ECO:0000256" key="1">
    <source>
        <dbReference type="ARBA" id="ARBA00005409"/>
    </source>
</evidence>
<dbReference type="CDD" id="cd03788">
    <property type="entry name" value="GT20_TPS"/>
    <property type="match status" value="1"/>
</dbReference>
<protein>
    <submittedName>
        <fullName evidence="3">Uncharacterized protein</fullName>
    </submittedName>
</protein>
<dbReference type="InterPro" id="IPR023214">
    <property type="entry name" value="HAD_sf"/>
</dbReference>
<dbReference type="CDD" id="cd01627">
    <property type="entry name" value="HAD_TPP"/>
    <property type="match status" value="1"/>
</dbReference>
<dbReference type="GO" id="GO:0005992">
    <property type="term" value="P:trehalose biosynthetic process"/>
    <property type="evidence" value="ECO:0007669"/>
    <property type="project" value="InterPro"/>
</dbReference>
<organism evidence="3 4">
    <name type="scientific">Mitosporidium daphniae</name>
    <dbReference type="NCBI Taxonomy" id="1485682"/>
    <lineage>
        <taxon>Eukaryota</taxon>
        <taxon>Fungi</taxon>
        <taxon>Fungi incertae sedis</taxon>
        <taxon>Microsporidia</taxon>
        <taxon>Mitosporidium</taxon>
    </lineage>
</organism>
<dbReference type="EMBL" id="JMKJ01000108">
    <property type="protein sequence ID" value="KGG52261.1"/>
    <property type="molecule type" value="Genomic_DNA"/>
</dbReference>
<dbReference type="Pfam" id="PF02358">
    <property type="entry name" value="Trehalose_PPase"/>
    <property type="match status" value="1"/>
</dbReference>
<comment type="similarity">
    <text evidence="2">In the C-terminal section; belongs to the trehalose phosphatase family.</text>
</comment>
<proteinExistence type="inferred from homology"/>
<reference evidence="3 4" key="1">
    <citation type="submission" date="2014-04" db="EMBL/GenBank/DDBJ databases">
        <title>A new species of microsporidia sheds light on the evolution of extreme parasitism.</title>
        <authorList>
            <person name="Haag K.L."/>
            <person name="James T.Y."/>
            <person name="Larsson R."/>
            <person name="Schaer T.M."/>
            <person name="Refardt D."/>
            <person name="Pombert J.-F."/>
            <person name="Ebert D."/>
        </authorList>
    </citation>
    <scope>NUCLEOTIDE SEQUENCE [LARGE SCALE GENOMIC DNA]</scope>
    <source>
        <strain evidence="3 4">UGP3</strain>
        <tissue evidence="3">Spores</tissue>
    </source>
</reference>
<dbReference type="GeneID" id="25258850"/>
<dbReference type="NCBIfam" id="TIGR01484">
    <property type="entry name" value="HAD-SF-IIB"/>
    <property type="match status" value="1"/>
</dbReference>
<comment type="caution">
    <text evidence="3">The sequence shown here is derived from an EMBL/GenBank/DDBJ whole genome shotgun (WGS) entry which is preliminary data.</text>
</comment>
<dbReference type="InterPro" id="IPR006379">
    <property type="entry name" value="HAD-SF_hydro_IIB"/>
</dbReference>
<dbReference type="InterPro" id="IPR003337">
    <property type="entry name" value="Trehalose_PPase"/>
</dbReference>
<evidence type="ECO:0000256" key="2">
    <source>
        <dbReference type="ARBA" id="ARBA00006330"/>
    </source>
</evidence>
<dbReference type="PANTHER" id="PTHR10788:SF123">
    <property type="entry name" value="TREHALOSE-PHOSPHATASE"/>
    <property type="match status" value="1"/>
</dbReference>
<dbReference type="SUPFAM" id="SSF56784">
    <property type="entry name" value="HAD-like"/>
    <property type="match status" value="1"/>
</dbReference>
<dbReference type="GO" id="GO:0004805">
    <property type="term" value="F:trehalose-phosphatase activity"/>
    <property type="evidence" value="ECO:0007669"/>
    <property type="project" value="TreeGrafter"/>
</dbReference>
<keyword evidence="4" id="KW-1185">Reference proteome</keyword>
<dbReference type="SUPFAM" id="SSF53756">
    <property type="entry name" value="UDP-Glycosyltransferase/glycogen phosphorylase"/>
    <property type="match status" value="1"/>
</dbReference>
<gene>
    <name evidence="3" type="ORF">DI09_198p10</name>
</gene>
<dbReference type="NCBIfam" id="TIGR00685">
    <property type="entry name" value="T6PP"/>
    <property type="match status" value="1"/>
</dbReference>
<dbReference type="InterPro" id="IPR036412">
    <property type="entry name" value="HAD-like_sf"/>
</dbReference>
<dbReference type="GO" id="GO:0003825">
    <property type="term" value="F:alpha,alpha-trehalose-phosphate synthase (UDP-forming) activity"/>
    <property type="evidence" value="ECO:0007669"/>
    <property type="project" value="TreeGrafter"/>
</dbReference>
<dbReference type="Pfam" id="PF00982">
    <property type="entry name" value="Glyco_transf_20"/>
    <property type="match status" value="1"/>
</dbReference>
<evidence type="ECO:0000313" key="4">
    <source>
        <dbReference type="Proteomes" id="UP000029725"/>
    </source>
</evidence>
<evidence type="ECO:0000313" key="3">
    <source>
        <dbReference type="EMBL" id="KGG52261.1"/>
    </source>
</evidence>
<dbReference type="PANTHER" id="PTHR10788">
    <property type="entry name" value="TREHALOSE-6-PHOSPHATE SYNTHASE"/>
    <property type="match status" value="1"/>
</dbReference>
<dbReference type="OrthoDB" id="755951at2759"/>
<name>A0A098VWW9_9MICR</name>
<dbReference type="Gene3D" id="3.40.50.1000">
    <property type="entry name" value="HAD superfamily/HAD-like"/>
    <property type="match status" value="2"/>
</dbReference>
<dbReference type="VEuPathDB" id="MicrosporidiaDB:DI09_198p10"/>
<dbReference type="AlphaFoldDB" id="A0A098VWW9"/>
<dbReference type="Proteomes" id="UP000029725">
    <property type="component" value="Unassembled WGS sequence"/>
</dbReference>
<dbReference type="RefSeq" id="XP_013238697.1">
    <property type="nucleotide sequence ID" value="XM_013383243.1"/>
</dbReference>
<dbReference type="GO" id="GO:0005829">
    <property type="term" value="C:cytosol"/>
    <property type="evidence" value="ECO:0007669"/>
    <property type="project" value="TreeGrafter"/>
</dbReference>
<sequence length="768" mass="86473">MHKVLERATFLFYAIASYLMTHTQNIFVATHQLPWVVVVQSEDPLEFVIKKSDESSGLYSGLHSLSKTKDLIFVGTLGNLPATLSSSNLEHIKAKLLEPPYNSIAILAPPNIVEGHEIYSTLILRPLLHYVISNAIIAKSEDEYSSWDSFVKLNALFAESIASLIKKDDIVWAIDYKLILLPNLIHNINRDAVLGYFHYAPFPSSEILRCVPQRKDIMSGLLGTTLVGFQHYSYASHFLSCCTRLLGLETFPTGVNFNDRTISVGIFPTGVNVEEIASLRDSSAVQENMKTLRDSFCTKKIIIGHERPSQINGVWHKLCSFEKFIEKYPDLAKNTILIQITSKNTLSESSKTEDKTFEFVSKINAKYGSIDHQPIHYFTHLFERENFLAALAEADVCVITSERDSTNNLAFEYVLCQKQRQSPLIISELIGNAANFTTALQGVADSIYKALTMSTKEKAFRFEQLYRNVVTCNINDWGTIFLNELQDLSAAISFTKTIHLESSLIVAEYCKAKECLLLLDYDGTLVDIQPVPSAATPTARLLSVLERLAGNEKTHIFLISGRDQQTLDEWLGHIANLGFSAEHGCFLKMPGELWVNQLEELDISWKTDILSVFEYYTERTPAQAILDYLAFSSGRPGLWVTWDDVVTLRSWQANECLNHLESLIAGKGELEILPGKKNLEVRPKLVNKGQVISRLCQMYPESDFIFCVGDDRTDEDMFKCLKKLGKHAYDSTFSCTVGAKPNSTQAKYFLRSPNEVLNVLQLLAFQPN</sequence>
<dbReference type="InterPro" id="IPR001830">
    <property type="entry name" value="Glyco_trans_20"/>
</dbReference>
<dbReference type="FunFam" id="3.40.50.1000:FF:000052">
    <property type="entry name" value="Alpha,alpha-trehalose-phosphate synthase [UDP-forming] 6"/>
    <property type="match status" value="1"/>
</dbReference>
<comment type="similarity">
    <text evidence="1">In the N-terminal section; belongs to the glycosyltransferase 20 family.</text>
</comment>
<dbReference type="Gene3D" id="3.40.50.2000">
    <property type="entry name" value="Glycogen Phosphorylase B"/>
    <property type="match status" value="2"/>
</dbReference>
<accession>A0A098VWW9</accession>
<dbReference type="HOGENOM" id="CLU_002351_2_2_1"/>